<feature type="binding site" evidence="4">
    <location>
        <begin position="144"/>
        <end position="149"/>
    </location>
    <ligand>
        <name>acetyl-CoA</name>
        <dbReference type="ChEBI" id="CHEBI:57288"/>
    </ligand>
</feature>
<dbReference type="OrthoDB" id="8399956at2"/>
<evidence type="ECO:0000256" key="4">
    <source>
        <dbReference type="HAMAP-Rule" id="MF_01812"/>
    </source>
</evidence>
<keyword evidence="2 4" id="KW-0808">Transferase</keyword>
<dbReference type="InterPro" id="IPR025559">
    <property type="entry name" value="Eis_dom"/>
</dbReference>
<evidence type="ECO:0000256" key="1">
    <source>
        <dbReference type="ARBA" id="ARBA00009213"/>
    </source>
</evidence>
<gene>
    <name evidence="7" type="ORF">FJ657_09485</name>
</gene>
<dbReference type="AlphaFoldDB" id="A0A506XTA8"/>
<evidence type="ECO:0000313" key="8">
    <source>
        <dbReference type="Proteomes" id="UP000316252"/>
    </source>
</evidence>
<accession>A0A506XTA8</accession>
<evidence type="ECO:0000256" key="2">
    <source>
        <dbReference type="ARBA" id="ARBA00022679"/>
    </source>
</evidence>
<dbReference type="InterPro" id="IPR036527">
    <property type="entry name" value="SCP2_sterol-bd_dom_sf"/>
</dbReference>
<dbReference type="CDD" id="cd04301">
    <property type="entry name" value="NAT_SF"/>
    <property type="match status" value="1"/>
</dbReference>
<name>A0A506XTA8_9MICO</name>
<feature type="binding site" evidence="4">
    <location>
        <begin position="136"/>
        <end position="138"/>
    </location>
    <ligand>
        <name>acetyl-CoA</name>
        <dbReference type="ChEBI" id="CHEBI:57288"/>
    </ligand>
</feature>
<dbReference type="PROSITE" id="PS51186">
    <property type="entry name" value="GNAT"/>
    <property type="match status" value="1"/>
</dbReference>
<dbReference type="Pfam" id="PF13527">
    <property type="entry name" value="Acetyltransf_9"/>
    <property type="match status" value="1"/>
</dbReference>
<feature type="binding site" evidence="4">
    <location>
        <begin position="172"/>
        <end position="173"/>
    </location>
    <ligand>
        <name>acetyl-CoA</name>
        <dbReference type="ChEBI" id="CHEBI:57288"/>
    </ligand>
</feature>
<dbReference type="PANTHER" id="PTHR37817">
    <property type="entry name" value="N-ACETYLTRANSFERASE EIS"/>
    <property type="match status" value="1"/>
</dbReference>
<sequence>MARGYRQTGREGRPESGGVPRLEGMSDTPDHLVLPVDAVSAGRLAERGLHYRLLDTADESAYAAWIRADERGFHGPASNDEQNAFSRAAMGSRRTTGVWDPQSVLIAEPVATVNSWPVELSVPGETTVGAWAISSVTVSPTHRRRGIARSLLEGELRTAQRLGLPIASLTVSEATIYGRYGFGPATTAADWRIDSRAAGWLGDEPDGRIDFIPVEDYARIAFALHEAARTARPGEVDGWPERWRQFAGLRPGDGDAAGVRTVQYREDGEVRAAAAFRVVEEPQREEHSVRVLHLDSTTPSARLGVLRFLLSLDLVTRVDASLLSVDEPLRWRLADQRAAEVTVRDHEWLRILDVPRALEARRFSGAGRFRLDVSDDLGLATGRWLVESDADGVVRVGDAGHDDDAPLLRTDVATLGSLYLGGVAVTTLADAGRTAGSDAEAVLIADRVLRSTVAPFLSFWY</sequence>
<dbReference type="Proteomes" id="UP000316252">
    <property type="component" value="Unassembled WGS sequence"/>
</dbReference>
<feature type="domain" description="N-acetyltransferase" evidence="6">
    <location>
        <begin position="49"/>
        <end position="206"/>
    </location>
</feature>
<evidence type="ECO:0000256" key="5">
    <source>
        <dbReference type="SAM" id="MobiDB-lite"/>
    </source>
</evidence>
<dbReference type="SUPFAM" id="SSF55718">
    <property type="entry name" value="SCP-like"/>
    <property type="match status" value="1"/>
</dbReference>
<dbReference type="Pfam" id="PF17668">
    <property type="entry name" value="Acetyltransf_17"/>
    <property type="match status" value="1"/>
</dbReference>
<keyword evidence="8" id="KW-1185">Reference proteome</keyword>
<evidence type="ECO:0000256" key="3">
    <source>
        <dbReference type="ARBA" id="ARBA00023315"/>
    </source>
</evidence>
<dbReference type="InterPro" id="IPR016181">
    <property type="entry name" value="Acyl_CoA_acyltransferase"/>
</dbReference>
<feature type="active site" description="Proton acceptor; via carboxylate" evidence="4">
    <location>
        <position position="461"/>
    </location>
</feature>
<dbReference type="SUPFAM" id="SSF55729">
    <property type="entry name" value="Acyl-CoA N-acyltransferases (Nat)"/>
    <property type="match status" value="1"/>
</dbReference>
<dbReference type="Gene3D" id="3.40.630.30">
    <property type="match status" value="2"/>
</dbReference>
<protein>
    <submittedName>
        <fullName evidence="7">GNAT family N-acetyltransferase</fullName>
    </submittedName>
</protein>
<comment type="caution">
    <text evidence="7">The sequence shown here is derived from an EMBL/GenBank/DDBJ whole genome shotgun (WGS) entry which is preliminary data.</text>
</comment>
<dbReference type="PANTHER" id="PTHR37817:SF1">
    <property type="entry name" value="N-ACETYLTRANSFERASE EIS"/>
    <property type="match status" value="1"/>
</dbReference>
<dbReference type="EMBL" id="VHQG01000002">
    <property type="protein sequence ID" value="TPW76044.1"/>
    <property type="molecule type" value="Genomic_DNA"/>
</dbReference>
<feature type="region of interest" description="Disordered" evidence="5">
    <location>
        <begin position="1"/>
        <end position="30"/>
    </location>
</feature>
<dbReference type="InterPro" id="IPR041380">
    <property type="entry name" value="Acetyltransf_17"/>
</dbReference>
<comment type="similarity">
    <text evidence="1 4">Belongs to the acetyltransferase Eis family.</text>
</comment>
<dbReference type="InterPro" id="IPR022902">
    <property type="entry name" value="NAcTrfase_Eis"/>
</dbReference>
<dbReference type="Gene3D" id="3.30.1050.10">
    <property type="entry name" value="SCP2 sterol-binding domain"/>
    <property type="match status" value="1"/>
</dbReference>
<evidence type="ECO:0000313" key="7">
    <source>
        <dbReference type="EMBL" id="TPW76044.1"/>
    </source>
</evidence>
<dbReference type="InterPro" id="IPR000182">
    <property type="entry name" value="GNAT_dom"/>
</dbReference>
<feature type="active site" description="Proton donor" evidence="4">
    <location>
        <position position="177"/>
    </location>
</feature>
<comment type="subunit">
    <text evidence="4">Homohexamer; trimer of dimers.</text>
</comment>
<reference evidence="7 8" key="1">
    <citation type="submission" date="2019-06" db="EMBL/GenBank/DDBJ databases">
        <authorList>
            <person name="Li F."/>
        </authorList>
    </citation>
    <scope>NUCLEOTIDE SEQUENCE [LARGE SCALE GENOMIC DNA]</scope>
    <source>
        <strain evidence="7 8">10F1D-1</strain>
    </source>
</reference>
<dbReference type="InterPro" id="IPR051554">
    <property type="entry name" value="Acetyltransferase_Eis"/>
</dbReference>
<evidence type="ECO:0000259" key="6">
    <source>
        <dbReference type="PROSITE" id="PS51186"/>
    </source>
</evidence>
<dbReference type="HAMAP" id="MF_01812">
    <property type="entry name" value="Eis"/>
    <property type="match status" value="1"/>
</dbReference>
<dbReference type="GO" id="GO:0030649">
    <property type="term" value="P:aminoglycoside antibiotic catabolic process"/>
    <property type="evidence" value="ECO:0007669"/>
    <property type="project" value="TreeGrafter"/>
</dbReference>
<dbReference type="Pfam" id="PF13530">
    <property type="entry name" value="SCP2_2"/>
    <property type="match status" value="1"/>
</dbReference>
<organism evidence="7 8">
    <name type="scientific">Schumannella soli</name>
    <dbReference type="NCBI Taxonomy" id="2590779"/>
    <lineage>
        <taxon>Bacteria</taxon>
        <taxon>Bacillati</taxon>
        <taxon>Actinomycetota</taxon>
        <taxon>Actinomycetes</taxon>
        <taxon>Micrococcales</taxon>
        <taxon>Microbacteriaceae</taxon>
        <taxon>Schumannella</taxon>
    </lineage>
</organism>
<dbReference type="GO" id="GO:0034069">
    <property type="term" value="F:aminoglycoside N-acetyltransferase activity"/>
    <property type="evidence" value="ECO:0007669"/>
    <property type="project" value="TreeGrafter"/>
</dbReference>
<keyword evidence="3 4" id="KW-0012">Acyltransferase</keyword>
<proteinExistence type="inferred from homology"/>